<dbReference type="AlphaFoldDB" id="A0A8T0T813"/>
<dbReference type="EMBL" id="CM029044">
    <property type="protein sequence ID" value="KAG2605473.1"/>
    <property type="molecule type" value="Genomic_DNA"/>
</dbReference>
<dbReference type="SUPFAM" id="SSF50249">
    <property type="entry name" value="Nucleic acid-binding proteins"/>
    <property type="match status" value="1"/>
</dbReference>
<dbReference type="GO" id="GO:0003697">
    <property type="term" value="F:single-stranded DNA binding"/>
    <property type="evidence" value="ECO:0007669"/>
    <property type="project" value="TreeGrafter"/>
</dbReference>
<dbReference type="InterPro" id="IPR033762">
    <property type="entry name" value="MCM_OB"/>
</dbReference>
<protein>
    <recommendedName>
        <fullName evidence="1">MCM OB domain-containing protein</fullName>
    </recommendedName>
</protein>
<reference evidence="2" key="1">
    <citation type="submission" date="2020-05" db="EMBL/GenBank/DDBJ databases">
        <title>WGS assembly of Panicum virgatum.</title>
        <authorList>
            <person name="Lovell J.T."/>
            <person name="Jenkins J."/>
            <person name="Shu S."/>
            <person name="Juenger T.E."/>
            <person name="Schmutz J."/>
        </authorList>
    </citation>
    <scope>NUCLEOTIDE SEQUENCE</scope>
    <source>
        <strain evidence="2">AP13</strain>
    </source>
</reference>
<dbReference type="InterPro" id="IPR012340">
    <property type="entry name" value="NA-bd_OB-fold"/>
</dbReference>
<accession>A0A8T0T813</accession>
<dbReference type="PANTHER" id="PTHR11630">
    <property type="entry name" value="DNA REPLICATION LICENSING FACTOR MCM FAMILY MEMBER"/>
    <property type="match status" value="1"/>
</dbReference>
<comment type="caution">
    <text evidence="2">The sequence shown here is derived from an EMBL/GenBank/DDBJ whole genome shotgun (WGS) entry which is preliminary data.</text>
</comment>
<sequence length="178" mass="20396">MDIDPKFAGKLYSCPGEYLPFLDKAAKRVKDAMLEELGDLKDAVRKKPVRVRIDVSGSPLEFPEASPSIGKVRVKHMRKLITLKGTVIRSGGVKMIEYERDYMCRKCQHRFPVCPELEAGNRIKLPALCPSKVFDLVSRFGVVLPWFYIYFSTFGEHLPVIDVLFFFPFTFCNWLNLG</sequence>
<dbReference type="Gene3D" id="2.40.50.140">
    <property type="entry name" value="Nucleic acid-binding proteins"/>
    <property type="match status" value="1"/>
</dbReference>
<dbReference type="Pfam" id="PF17207">
    <property type="entry name" value="MCM_OB"/>
    <property type="match status" value="1"/>
</dbReference>
<dbReference type="GO" id="GO:0042555">
    <property type="term" value="C:MCM complex"/>
    <property type="evidence" value="ECO:0007669"/>
    <property type="project" value="TreeGrafter"/>
</dbReference>
<evidence type="ECO:0000313" key="2">
    <source>
        <dbReference type="EMBL" id="KAG2605473.1"/>
    </source>
</evidence>
<gene>
    <name evidence="2" type="ORF">PVAP13_4NG072719</name>
</gene>
<name>A0A8T0T813_PANVG</name>
<dbReference type="GO" id="GO:0017116">
    <property type="term" value="F:single-stranded DNA helicase activity"/>
    <property type="evidence" value="ECO:0007669"/>
    <property type="project" value="TreeGrafter"/>
</dbReference>
<organism evidence="2 3">
    <name type="scientific">Panicum virgatum</name>
    <name type="common">Blackwell switchgrass</name>
    <dbReference type="NCBI Taxonomy" id="38727"/>
    <lineage>
        <taxon>Eukaryota</taxon>
        <taxon>Viridiplantae</taxon>
        <taxon>Streptophyta</taxon>
        <taxon>Embryophyta</taxon>
        <taxon>Tracheophyta</taxon>
        <taxon>Spermatophyta</taxon>
        <taxon>Magnoliopsida</taxon>
        <taxon>Liliopsida</taxon>
        <taxon>Poales</taxon>
        <taxon>Poaceae</taxon>
        <taxon>PACMAD clade</taxon>
        <taxon>Panicoideae</taxon>
        <taxon>Panicodae</taxon>
        <taxon>Paniceae</taxon>
        <taxon>Panicinae</taxon>
        <taxon>Panicum</taxon>
        <taxon>Panicum sect. Hiantes</taxon>
    </lineage>
</organism>
<dbReference type="GO" id="GO:0005524">
    <property type="term" value="F:ATP binding"/>
    <property type="evidence" value="ECO:0007669"/>
    <property type="project" value="InterPro"/>
</dbReference>
<dbReference type="Gene3D" id="2.20.28.10">
    <property type="match status" value="1"/>
</dbReference>
<proteinExistence type="predicted"/>
<dbReference type="InterPro" id="IPR031327">
    <property type="entry name" value="MCM"/>
</dbReference>
<feature type="domain" description="MCM OB" evidence="1">
    <location>
        <begin position="71"/>
        <end position="131"/>
    </location>
</feature>
<evidence type="ECO:0000259" key="1">
    <source>
        <dbReference type="Pfam" id="PF17207"/>
    </source>
</evidence>
<dbReference type="GO" id="GO:0016787">
    <property type="term" value="F:hydrolase activity"/>
    <property type="evidence" value="ECO:0007669"/>
    <property type="project" value="UniProtKB-KW"/>
</dbReference>
<dbReference type="GO" id="GO:0005634">
    <property type="term" value="C:nucleus"/>
    <property type="evidence" value="ECO:0007669"/>
    <property type="project" value="UniProtKB-SubCell"/>
</dbReference>
<evidence type="ECO:0000313" key="3">
    <source>
        <dbReference type="Proteomes" id="UP000823388"/>
    </source>
</evidence>
<dbReference type="PANTHER" id="PTHR11630:SF48">
    <property type="entry name" value="DNA HELICASE MCM9"/>
    <property type="match status" value="1"/>
</dbReference>
<dbReference type="GO" id="GO:0000724">
    <property type="term" value="P:double-strand break repair via homologous recombination"/>
    <property type="evidence" value="ECO:0007669"/>
    <property type="project" value="TreeGrafter"/>
</dbReference>
<dbReference type="Proteomes" id="UP000823388">
    <property type="component" value="Chromosome 4N"/>
</dbReference>
<keyword evidence="3" id="KW-1185">Reference proteome</keyword>